<feature type="domain" description="Mos1 transposase HTH" evidence="1">
    <location>
        <begin position="15"/>
        <end position="57"/>
    </location>
</feature>
<protein>
    <recommendedName>
        <fullName evidence="1">Mos1 transposase HTH domain-containing protein</fullName>
    </recommendedName>
</protein>
<dbReference type="Proteomes" id="UP000261540">
    <property type="component" value="Unplaced"/>
</dbReference>
<dbReference type="AlphaFoldDB" id="A0A3B3S1G4"/>
<name>A0A3B3S1G4_9TELE</name>
<reference evidence="2" key="1">
    <citation type="submission" date="2025-08" db="UniProtKB">
        <authorList>
            <consortium name="Ensembl"/>
        </authorList>
    </citation>
    <scope>IDENTIFICATION</scope>
</reference>
<proteinExistence type="predicted"/>
<accession>A0A3B3S1G4</accession>
<dbReference type="Ensembl" id="ENSPKIT00000005079.1">
    <property type="protein sequence ID" value="ENSPKIP00000024373.1"/>
    <property type="gene ID" value="ENSPKIG00000007650.1"/>
</dbReference>
<reference evidence="2" key="2">
    <citation type="submission" date="2025-09" db="UniProtKB">
        <authorList>
            <consortium name="Ensembl"/>
        </authorList>
    </citation>
    <scope>IDENTIFICATION</scope>
</reference>
<evidence type="ECO:0000313" key="2">
    <source>
        <dbReference type="Ensembl" id="ENSPKIP00000024373.1"/>
    </source>
</evidence>
<keyword evidence="3" id="KW-1185">Reference proteome</keyword>
<dbReference type="Pfam" id="PF17906">
    <property type="entry name" value="HTH_48"/>
    <property type="match status" value="1"/>
</dbReference>
<dbReference type="STRING" id="1676925.ENSPKIP00000024373"/>
<dbReference type="InterPro" id="IPR052709">
    <property type="entry name" value="Transposase-MT_Hybrid"/>
</dbReference>
<dbReference type="Gene3D" id="1.10.10.1450">
    <property type="match status" value="1"/>
</dbReference>
<dbReference type="InterPro" id="IPR041426">
    <property type="entry name" value="Mos1_HTH"/>
</dbReference>
<evidence type="ECO:0000313" key="3">
    <source>
        <dbReference type="Proteomes" id="UP000261540"/>
    </source>
</evidence>
<dbReference type="GeneTree" id="ENSGT00940000166405"/>
<sequence length="167" mass="19210">MSGESSKKMLDLERRSVIKFFTKEGKKPKEIHERMTAVYGESAPSSYKVKFWSKQFKWDRESIEDDPHTGRPFLIKVEDLILSDRRLKVCRMADKMGISAGTVLKIIHEKLGMAKVSARWVPRMLTPCQKATSLQCGWENLEMRATTKERVLFEADSGIPELRKCTA</sequence>
<evidence type="ECO:0000259" key="1">
    <source>
        <dbReference type="Pfam" id="PF17906"/>
    </source>
</evidence>
<organism evidence="2 3">
    <name type="scientific">Paramormyrops kingsleyae</name>
    <dbReference type="NCBI Taxonomy" id="1676925"/>
    <lineage>
        <taxon>Eukaryota</taxon>
        <taxon>Metazoa</taxon>
        <taxon>Chordata</taxon>
        <taxon>Craniata</taxon>
        <taxon>Vertebrata</taxon>
        <taxon>Euteleostomi</taxon>
        <taxon>Actinopterygii</taxon>
        <taxon>Neopterygii</taxon>
        <taxon>Teleostei</taxon>
        <taxon>Osteoglossocephala</taxon>
        <taxon>Osteoglossomorpha</taxon>
        <taxon>Osteoglossiformes</taxon>
        <taxon>Mormyridae</taxon>
        <taxon>Paramormyrops</taxon>
    </lineage>
</organism>
<dbReference type="PANTHER" id="PTHR46060">
    <property type="entry name" value="MARINER MOS1 TRANSPOSASE-LIKE PROTEIN"/>
    <property type="match status" value="1"/>
</dbReference>
<dbReference type="PANTHER" id="PTHR46060:SF1">
    <property type="entry name" value="MARINER MOS1 TRANSPOSASE-LIKE PROTEIN"/>
    <property type="match status" value="1"/>
</dbReference>